<reference evidence="2" key="1">
    <citation type="submission" date="2020-11" db="EMBL/GenBank/DDBJ databases">
        <authorList>
            <person name="Tran Van P."/>
        </authorList>
    </citation>
    <scope>NUCLEOTIDE SEQUENCE</scope>
</reference>
<evidence type="ECO:0000256" key="1">
    <source>
        <dbReference type="SAM" id="MobiDB-lite"/>
    </source>
</evidence>
<organism evidence="2">
    <name type="scientific">Timema monikensis</name>
    <dbReference type="NCBI Taxonomy" id="170555"/>
    <lineage>
        <taxon>Eukaryota</taxon>
        <taxon>Metazoa</taxon>
        <taxon>Ecdysozoa</taxon>
        <taxon>Arthropoda</taxon>
        <taxon>Hexapoda</taxon>
        <taxon>Insecta</taxon>
        <taxon>Pterygota</taxon>
        <taxon>Neoptera</taxon>
        <taxon>Polyneoptera</taxon>
        <taxon>Phasmatodea</taxon>
        <taxon>Timematodea</taxon>
        <taxon>Timematoidea</taxon>
        <taxon>Timematidae</taxon>
        <taxon>Timema</taxon>
    </lineage>
</organism>
<accession>A0A7R9HP61</accession>
<feature type="compositionally biased region" description="Low complexity" evidence="1">
    <location>
        <begin position="66"/>
        <end position="75"/>
    </location>
</feature>
<dbReference type="AlphaFoldDB" id="A0A7R9HP61"/>
<dbReference type="EMBL" id="OB794226">
    <property type="protein sequence ID" value="CAD7429792.1"/>
    <property type="molecule type" value="Genomic_DNA"/>
</dbReference>
<sequence length="483" mass="52718">MHEDVSGECVRKRRGEEALSGPRTAACSRSVGAWLLWMTVQRSLSLSSECVSGSSSGVTSREHAGPHGSSASPPSLVAGVATRLRAEMSVVAVVLSLLLSSGVHPAAPPCAVRPCSVNRGGGYASNCVIRNCVWTWAGGDGSGPAVRGVARPGSGADPGRVWTGGRVHRPGGSDSGRDGWRPSSTPRYTDRYNNWWGLRYVYRITFVLDWFACGCEIGVWILAIHSFLNRTEIVRSVSALTLEVRIRFGSGPVGTGVDLFYKYDQYHDYPLLWLEGLVTLVIDCTAHSGEIMVLILCGKQYIKVDLAGLGVKCSPQEPDNLHPTEIRTSISPSFAVELNMTSALANYATKSVPNMWDLWPEYKPTVALSNNAALFRKYVALQNLQSDSEVTNSIPDASRIFFCEAVDLGGRFEFILNAFQMDSREVASPGLSIYQPTINLITKTSCFVVPVACDYRASWYSLFVERQSRQLENYDRRGVSGPL</sequence>
<feature type="region of interest" description="Disordered" evidence="1">
    <location>
        <begin position="55"/>
        <end position="75"/>
    </location>
</feature>
<proteinExistence type="predicted"/>
<gene>
    <name evidence="2" type="ORF">TMSB3V08_LOCUS6568</name>
</gene>
<feature type="region of interest" description="Disordered" evidence="1">
    <location>
        <begin position="150"/>
        <end position="183"/>
    </location>
</feature>
<name>A0A7R9HP61_9NEOP</name>
<evidence type="ECO:0000313" key="2">
    <source>
        <dbReference type="EMBL" id="CAD7429792.1"/>
    </source>
</evidence>
<protein>
    <submittedName>
        <fullName evidence="2">Uncharacterized protein</fullName>
    </submittedName>
</protein>